<dbReference type="InterPro" id="IPR052367">
    <property type="entry name" value="Thiosulfate_ST/Rhodanese-like"/>
</dbReference>
<gene>
    <name evidence="2" type="ORF">WOB96_02140</name>
</gene>
<protein>
    <submittedName>
        <fullName evidence="2">Rhodanese-like domain-containing protein</fullName>
    </submittedName>
</protein>
<evidence type="ECO:0000259" key="1">
    <source>
        <dbReference type="PROSITE" id="PS50206"/>
    </source>
</evidence>
<proteinExistence type="predicted"/>
<name>A0ABU9D5G5_9PROT</name>
<dbReference type="RefSeq" id="WP_341369623.1">
    <property type="nucleotide sequence ID" value="NZ_JBBPCO010000002.1"/>
</dbReference>
<sequence length="154" mass="17202">MATSLMYEGPCSVQERPAKMENKLVNTFTPHEAWEFQKANSKAILVDVRSCVEFLFVGHSVGAINIAWRDDPDWEINPNFVADVLSRAQGRQDIAVLLICRSGHRSMEAGLALCEAGFTQVYNIAEGFEGDLDGQNHRSTLGGWRFLGLPWEQC</sequence>
<dbReference type="Gene3D" id="3.40.250.10">
    <property type="entry name" value="Rhodanese-like domain"/>
    <property type="match status" value="1"/>
</dbReference>
<dbReference type="SMART" id="SM00450">
    <property type="entry name" value="RHOD"/>
    <property type="match status" value="1"/>
</dbReference>
<dbReference type="Pfam" id="PF00581">
    <property type="entry name" value="Rhodanese"/>
    <property type="match status" value="1"/>
</dbReference>
<feature type="domain" description="Rhodanese" evidence="1">
    <location>
        <begin position="39"/>
        <end position="140"/>
    </location>
</feature>
<evidence type="ECO:0000313" key="3">
    <source>
        <dbReference type="Proteomes" id="UP001446205"/>
    </source>
</evidence>
<dbReference type="EMBL" id="JBBPCO010000002">
    <property type="protein sequence ID" value="MEK8088556.1"/>
    <property type="molecule type" value="Genomic_DNA"/>
</dbReference>
<dbReference type="SUPFAM" id="SSF52821">
    <property type="entry name" value="Rhodanese/Cell cycle control phosphatase"/>
    <property type="match status" value="1"/>
</dbReference>
<dbReference type="Proteomes" id="UP001446205">
    <property type="component" value="Unassembled WGS sequence"/>
</dbReference>
<dbReference type="CDD" id="cd01522">
    <property type="entry name" value="RHOD_1"/>
    <property type="match status" value="1"/>
</dbReference>
<dbReference type="PANTHER" id="PTHR45431:SF3">
    <property type="entry name" value="RHODANESE-LIKE DOMAIN-CONTAINING PROTEIN 15, CHLOROPLASTIC"/>
    <property type="match status" value="1"/>
</dbReference>
<accession>A0ABU9D5G5</accession>
<comment type="caution">
    <text evidence="2">The sequence shown here is derived from an EMBL/GenBank/DDBJ whole genome shotgun (WGS) entry which is preliminary data.</text>
</comment>
<reference evidence="2 3" key="1">
    <citation type="submission" date="2024-04" db="EMBL/GenBank/DDBJ databases">
        <authorList>
            <person name="Abashina T."/>
            <person name="Shaikin A."/>
        </authorList>
    </citation>
    <scope>NUCLEOTIDE SEQUENCE [LARGE SCALE GENOMIC DNA]</scope>
    <source>
        <strain evidence="2 3">AAFK</strain>
    </source>
</reference>
<dbReference type="InterPro" id="IPR001763">
    <property type="entry name" value="Rhodanese-like_dom"/>
</dbReference>
<keyword evidence="3" id="KW-1185">Reference proteome</keyword>
<organism evidence="2 3">
    <name type="scientific">Thermithiobacillus plumbiphilus</name>
    <dbReference type="NCBI Taxonomy" id="1729899"/>
    <lineage>
        <taxon>Bacteria</taxon>
        <taxon>Pseudomonadati</taxon>
        <taxon>Pseudomonadota</taxon>
        <taxon>Acidithiobacillia</taxon>
        <taxon>Acidithiobacillales</taxon>
        <taxon>Thermithiobacillaceae</taxon>
        <taxon>Thermithiobacillus</taxon>
    </lineage>
</organism>
<evidence type="ECO:0000313" key="2">
    <source>
        <dbReference type="EMBL" id="MEK8088556.1"/>
    </source>
</evidence>
<dbReference type="PANTHER" id="PTHR45431">
    <property type="entry name" value="RHODANESE-LIKE DOMAIN-CONTAINING PROTEIN 15, CHLOROPLASTIC"/>
    <property type="match status" value="1"/>
</dbReference>
<dbReference type="PROSITE" id="PS50206">
    <property type="entry name" value="RHODANESE_3"/>
    <property type="match status" value="1"/>
</dbReference>
<dbReference type="InterPro" id="IPR036873">
    <property type="entry name" value="Rhodanese-like_dom_sf"/>
</dbReference>